<keyword evidence="5" id="KW-1185">Reference proteome</keyword>
<reference evidence="4 5" key="1">
    <citation type="submission" date="2020-08" db="EMBL/GenBank/DDBJ databases">
        <authorList>
            <person name="Newling K."/>
            <person name="Davey J."/>
            <person name="Forrester S."/>
        </authorList>
    </citation>
    <scope>NUCLEOTIDE SEQUENCE [LARGE SCALE GENOMIC DNA]</scope>
    <source>
        <strain evidence="5">Crithidia deanei Carvalho (ATCC PRA-265)</strain>
    </source>
</reference>
<evidence type="ECO:0000313" key="5">
    <source>
        <dbReference type="Proteomes" id="UP000515908"/>
    </source>
</evidence>
<dbReference type="InterPro" id="IPR043129">
    <property type="entry name" value="ATPase_NBD"/>
</dbReference>
<comment type="similarity">
    <text evidence="1">Belongs to the heat shock protein 70 family.</text>
</comment>
<dbReference type="InterPro" id="IPR013126">
    <property type="entry name" value="Hsp_70_fam"/>
</dbReference>
<dbReference type="InterPro" id="IPR029047">
    <property type="entry name" value="HSP70_peptide-bd_sf"/>
</dbReference>
<dbReference type="Gene3D" id="2.60.34.10">
    <property type="entry name" value="Substrate Binding Domain Of DNAk, Chain A, domain 1"/>
    <property type="match status" value="1"/>
</dbReference>
<dbReference type="SUPFAM" id="SSF53067">
    <property type="entry name" value="Actin-like ATPase domain"/>
    <property type="match status" value="1"/>
</dbReference>
<dbReference type="AlphaFoldDB" id="A0A7G2CDV0"/>
<evidence type="ECO:0000256" key="2">
    <source>
        <dbReference type="ARBA" id="ARBA00022741"/>
    </source>
</evidence>
<keyword evidence="3" id="KW-0067">ATP-binding</keyword>
<evidence type="ECO:0000256" key="1">
    <source>
        <dbReference type="ARBA" id="ARBA00007381"/>
    </source>
</evidence>
<dbReference type="FunFam" id="2.60.34.10:FF:000023">
    <property type="entry name" value="70 kDa heat shock cognate protein"/>
    <property type="match status" value="1"/>
</dbReference>
<protein>
    <submittedName>
        <fullName evidence="4">Hsp70 protein, putative</fullName>
    </submittedName>
</protein>
<keyword evidence="2" id="KW-0547">Nucleotide-binding</keyword>
<dbReference type="GO" id="GO:0140662">
    <property type="term" value="F:ATP-dependent protein folding chaperone"/>
    <property type="evidence" value="ECO:0007669"/>
    <property type="project" value="InterPro"/>
</dbReference>
<accession>A0A7G2CDV0</accession>
<dbReference type="VEuPathDB" id="TriTrypDB:ADEAN_000551400"/>
<organism evidence="4 5">
    <name type="scientific">Angomonas deanei</name>
    <dbReference type="NCBI Taxonomy" id="59799"/>
    <lineage>
        <taxon>Eukaryota</taxon>
        <taxon>Discoba</taxon>
        <taxon>Euglenozoa</taxon>
        <taxon>Kinetoplastea</taxon>
        <taxon>Metakinetoplastina</taxon>
        <taxon>Trypanosomatida</taxon>
        <taxon>Trypanosomatidae</taxon>
        <taxon>Strigomonadinae</taxon>
        <taxon>Angomonas</taxon>
    </lineage>
</organism>
<dbReference type="PANTHER" id="PTHR19375">
    <property type="entry name" value="HEAT SHOCK PROTEIN 70KDA"/>
    <property type="match status" value="1"/>
</dbReference>
<dbReference type="Gene3D" id="3.30.420.40">
    <property type="match status" value="2"/>
</dbReference>
<name>A0A7G2CDV0_9TRYP</name>
<dbReference type="FunFam" id="3.90.640.10:FF:000003">
    <property type="entry name" value="Molecular chaperone DnaK"/>
    <property type="match status" value="1"/>
</dbReference>
<dbReference type="SUPFAM" id="SSF100920">
    <property type="entry name" value="Heat shock protein 70kD (HSP70), peptide-binding domain"/>
    <property type="match status" value="1"/>
</dbReference>
<dbReference type="Proteomes" id="UP000515908">
    <property type="component" value="Chromosome 10"/>
</dbReference>
<dbReference type="GO" id="GO:0005524">
    <property type="term" value="F:ATP binding"/>
    <property type="evidence" value="ECO:0007669"/>
    <property type="project" value="UniProtKB-KW"/>
</dbReference>
<sequence length="360" mass="39500">MALQRVREAAEKAKCELSSAMETEINLPFIVVGEEGPLHIEMKITRAEFEKIVDPFIQRTFGKCKQAIRDADVELDEIKEVVLVGGMTRMPRVVESVKEFFKKEPFRGVNPDEAVALGAAALGGVLRGSVKGLILVDVTPLSLGTSVVGDVFVPIIPKNTAIPCKRSHTFTTVEDGQTAINFQVYQGEREIASKNQLMGQFDLNGIPYAPRSIPKIDVTFDIDANGICHVTAQDKATGKKQGIVITANGGLTQDQIDRMIRDAEQHAKSDRERKLFVEARNTAETNISTAEKQLAEWKYVDQATKDNIQQLIKETRSVLGKTNATKDDVTQISEKLQKAVMDGGRVEYEQAAAASGNKGN</sequence>
<gene>
    <name evidence="4" type="ORF">ADEAN_000551400</name>
</gene>
<dbReference type="Gene3D" id="3.90.640.10">
    <property type="entry name" value="Actin, Chain A, domain 4"/>
    <property type="match status" value="1"/>
</dbReference>
<dbReference type="Pfam" id="PF00012">
    <property type="entry name" value="HSP70"/>
    <property type="match status" value="1"/>
</dbReference>
<dbReference type="EMBL" id="LR877154">
    <property type="protein sequence ID" value="CAD2218028.1"/>
    <property type="molecule type" value="Genomic_DNA"/>
</dbReference>
<proteinExistence type="inferred from homology"/>
<dbReference type="PRINTS" id="PR00301">
    <property type="entry name" value="HEATSHOCK70"/>
</dbReference>
<dbReference type="PROSITE" id="PS01036">
    <property type="entry name" value="HSP70_3"/>
    <property type="match status" value="1"/>
</dbReference>
<dbReference type="InterPro" id="IPR018181">
    <property type="entry name" value="Heat_shock_70_CS"/>
</dbReference>
<evidence type="ECO:0000256" key="3">
    <source>
        <dbReference type="ARBA" id="ARBA00022840"/>
    </source>
</evidence>
<evidence type="ECO:0000313" key="4">
    <source>
        <dbReference type="EMBL" id="CAD2218028.1"/>
    </source>
</evidence>